<dbReference type="GO" id="GO:0042302">
    <property type="term" value="F:structural constituent of cuticle"/>
    <property type="evidence" value="ECO:0007669"/>
    <property type="project" value="InterPro"/>
</dbReference>
<feature type="transmembrane region" description="Helical" evidence="3">
    <location>
        <begin position="191"/>
        <end position="209"/>
    </location>
</feature>
<protein>
    <recommendedName>
        <fullName evidence="4">Nematode cuticle collagen N-terminal domain-containing protein</fullName>
    </recommendedName>
</protein>
<feature type="region of interest" description="Disordered" evidence="2">
    <location>
        <begin position="83"/>
        <end position="147"/>
    </location>
</feature>
<feature type="domain" description="Nematode cuticle collagen N-terminal" evidence="4">
    <location>
        <begin position="7"/>
        <end position="59"/>
    </location>
</feature>
<name>A0AA39HAC8_9BILA</name>
<dbReference type="Pfam" id="PF10321">
    <property type="entry name" value="7TM_GPCR_Srt"/>
    <property type="match status" value="1"/>
</dbReference>
<reference evidence="5" key="1">
    <citation type="submission" date="2023-06" db="EMBL/GenBank/DDBJ databases">
        <title>Genomic analysis of the entomopathogenic nematode Steinernema hermaphroditum.</title>
        <authorList>
            <person name="Schwarz E.M."/>
            <person name="Heppert J.K."/>
            <person name="Baniya A."/>
            <person name="Schwartz H.T."/>
            <person name="Tan C.-H."/>
            <person name="Antoshechkin I."/>
            <person name="Sternberg P.W."/>
            <person name="Goodrich-Blair H."/>
            <person name="Dillman A.R."/>
        </authorList>
    </citation>
    <scope>NUCLEOTIDE SEQUENCE</scope>
    <source>
        <strain evidence="5">PS9179</strain>
        <tissue evidence="5">Whole animal</tissue>
    </source>
</reference>
<keyword evidence="6" id="KW-1185">Reference proteome</keyword>
<dbReference type="Proteomes" id="UP001175271">
    <property type="component" value="Unassembled WGS sequence"/>
</dbReference>
<dbReference type="InterPro" id="IPR002486">
    <property type="entry name" value="Col_cuticle_N"/>
</dbReference>
<evidence type="ECO:0000256" key="1">
    <source>
        <dbReference type="ARBA" id="ARBA00022737"/>
    </source>
</evidence>
<keyword evidence="3" id="KW-0812">Transmembrane</keyword>
<dbReference type="SMART" id="SM01088">
    <property type="entry name" value="Col_cuticle_N"/>
    <property type="match status" value="2"/>
</dbReference>
<keyword evidence="3" id="KW-0472">Membrane</keyword>
<evidence type="ECO:0000259" key="4">
    <source>
        <dbReference type="SMART" id="SM01088"/>
    </source>
</evidence>
<feature type="transmembrane region" description="Helical" evidence="3">
    <location>
        <begin position="431"/>
        <end position="454"/>
    </location>
</feature>
<gene>
    <name evidence="5" type="ORF">QR680_015916</name>
</gene>
<dbReference type="EMBL" id="JAUCMV010000004">
    <property type="protein sequence ID" value="KAK0401684.1"/>
    <property type="molecule type" value="Genomic_DNA"/>
</dbReference>
<dbReference type="PANTHER" id="PTHR23021:SF11">
    <property type="entry name" value="SERPENTINE RECEPTOR, CLASS T"/>
    <property type="match status" value="1"/>
</dbReference>
<feature type="transmembrane region" description="Helical" evidence="3">
    <location>
        <begin position="230"/>
        <end position="257"/>
    </location>
</feature>
<evidence type="ECO:0000256" key="3">
    <source>
        <dbReference type="SAM" id="Phobius"/>
    </source>
</evidence>
<feature type="transmembrane region" description="Helical" evidence="3">
    <location>
        <begin position="7"/>
        <end position="32"/>
    </location>
</feature>
<comment type="caution">
    <text evidence="5">The sequence shown here is derived from an EMBL/GenBank/DDBJ whole genome shotgun (WGS) entry which is preliminary data.</text>
</comment>
<feature type="transmembrane region" description="Helical" evidence="3">
    <location>
        <begin position="312"/>
        <end position="337"/>
    </location>
</feature>
<accession>A0AA39HAC8</accession>
<feature type="domain" description="Nematode cuticle collagen N-terminal" evidence="4">
    <location>
        <begin position="481"/>
        <end position="533"/>
    </location>
</feature>
<feature type="transmembrane region" description="Helical" evidence="3">
    <location>
        <begin position="263"/>
        <end position="291"/>
    </location>
</feature>
<dbReference type="AlphaFoldDB" id="A0AA39HAC8"/>
<feature type="compositionally biased region" description="Pro residues" evidence="2">
    <location>
        <begin position="110"/>
        <end position="119"/>
    </location>
</feature>
<evidence type="ECO:0000313" key="5">
    <source>
        <dbReference type="EMBL" id="KAK0401684.1"/>
    </source>
</evidence>
<evidence type="ECO:0000313" key="6">
    <source>
        <dbReference type="Proteomes" id="UP001175271"/>
    </source>
</evidence>
<feature type="transmembrane region" description="Helical" evidence="3">
    <location>
        <begin position="475"/>
        <end position="501"/>
    </location>
</feature>
<sequence length="552" mass="60885">MFSGVKTAAFMASAGSGIAIIVSLIVIGNLFMEVNDMYREVLAEMDEFKAMSNEAWKGMMDRNRHLLTFDSVFRIKRQYDAGVTGGTQSRGGGGGGGGCQCARQASSCPAGPPGPPGQPGEPGLPGDRGQDGGGGQATAGAASHGGGGCTNTRTYRTTMELYLFRHKTWEKLYSCDHLTPQEWKEKRVARVPHGIFSIAFSAVALMLYIPCLRVLKRKDFMQNTCYKIMFYLGIVDVMSQLLDGFLMGYFLIVGALFCDMPHFMFLTGTLTFATWGVQCALCLLLAVNRFVDLCIGRNANEALFSGSRTNIWCALAACYGIILVFVPPTLVFSSTLGSLFYDPYVGFENITEVDRSWYFNPIMGINNIATVSSLFVLYTAMLITITLKSMRSGGNVHIQISIFYQAALICLLNAVPALEYLYMQFFSAPQWLIAAGHFGWQASNGGPAFIYVFFNKTIQRNVLKMFGMKGRTATMFSGVKTAAFMASAGSGIAIIVSLIVIGNLFMEVNDMYREVLAEMDEFKAMSNEAWKGMMDQPRRRWRWRRMPMLPTG</sequence>
<feature type="transmembrane region" description="Helical" evidence="3">
    <location>
        <begin position="402"/>
        <end position="425"/>
    </location>
</feature>
<organism evidence="5 6">
    <name type="scientific">Steinernema hermaphroditum</name>
    <dbReference type="NCBI Taxonomy" id="289476"/>
    <lineage>
        <taxon>Eukaryota</taxon>
        <taxon>Metazoa</taxon>
        <taxon>Ecdysozoa</taxon>
        <taxon>Nematoda</taxon>
        <taxon>Chromadorea</taxon>
        <taxon>Rhabditida</taxon>
        <taxon>Tylenchina</taxon>
        <taxon>Panagrolaimomorpha</taxon>
        <taxon>Strongyloidoidea</taxon>
        <taxon>Steinernematidae</taxon>
        <taxon>Steinernema</taxon>
    </lineage>
</organism>
<dbReference type="Pfam" id="PF01484">
    <property type="entry name" value="Col_cuticle_N"/>
    <property type="match status" value="2"/>
</dbReference>
<proteinExistence type="predicted"/>
<evidence type="ECO:0000256" key="2">
    <source>
        <dbReference type="SAM" id="MobiDB-lite"/>
    </source>
</evidence>
<dbReference type="InterPro" id="IPR019425">
    <property type="entry name" value="7TM_GPCR_serpentine_rcpt_Srt"/>
</dbReference>
<dbReference type="SUPFAM" id="SSF81321">
    <property type="entry name" value="Family A G protein-coupled receptor-like"/>
    <property type="match status" value="1"/>
</dbReference>
<feature type="compositionally biased region" description="Gly residues" evidence="2">
    <location>
        <begin position="83"/>
        <end position="99"/>
    </location>
</feature>
<keyword evidence="3" id="KW-1133">Transmembrane helix</keyword>
<feature type="compositionally biased region" description="Gly residues" evidence="2">
    <location>
        <begin position="131"/>
        <end position="147"/>
    </location>
</feature>
<dbReference type="PANTHER" id="PTHR23021">
    <property type="entry name" value="SERPENTINE RECEPTOR, CLASS T"/>
    <property type="match status" value="1"/>
</dbReference>
<keyword evidence="1" id="KW-0677">Repeat</keyword>
<feature type="transmembrane region" description="Helical" evidence="3">
    <location>
        <begin position="357"/>
        <end position="381"/>
    </location>
</feature>